<organism evidence="1 2">
    <name type="scientific">Panicum virgatum</name>
    <name type="common">Blackwell switchgrass</name>
    <dbReference type="NCBI Taxonomy" id="38727"/>
    <lineage>
        <taxon>Eukaryota</taxon>
        <taxon>Viridiplantae</taxon>
        <taxon>Streptophyta</taxon>
        <taxon>Embryophyta</taxon>
        <taxon>Tracheophyta</taxon>
        <taxon>Spermatophyta</taxon>
        <taxon>Magnoliopsida</taxon>
        <taxon>Liliopsida</taxon>
        <taxon>Poales</taxon>
        <taxon>Poaceae</taxon>
        <taxon>PACMAD clade</taxon>
        <taxon>Panicoideae</taxon>
        <taxon>Panicodae</taxon>
        <taxon>Paniceae</taxon>
        <taxon>Panicinae</taxon>
        <taxon>Panicum</taxon>
        <taxon>Panicum sect. Hiantes</taxon>
    </lineage>
</organism>
<accession>A0A8T0S1V6</accession>
<gene>
    <name evidence="1" type="ORF">PVAP13_5NG567366</name>
</gene>
<dbReference type="EMBL" id="CM029046">
    <property type="protein sequence ID" value="KAG2592631.1"/>
    <property type="molecule type" value="Genomic_DNA"/>
</dbReference>
<dbReference type="InterPro" id="IPR036691">
    <property type="entry name" value="Endo/exonu/phosph_ase_sf"/>
</dbReference>
<dbReference type="SUPFAM" id="SSF56219">
    <property type="entry name" value="DNase I-like"/>
    <property type="match status" value="1"/>
</dbReference>
<sequence length="107" mass="12495">WRFTGFYGESRRELGYRSWDLLKYLNTQSASPWLCAGDFNEILDASEQFGGLTRSERQMDGFRDAVDTCGFFDLGFIGLPYMWDNRQQGDSNIKVRLDRAFANSFFF</sequence>
<dbReference type="AlphaFoldDB" id="A0A8T0S1V6"/>
<dbReference type="Proteomes" id="UP000823388">
    <property type="component" value="Chromosome 5N"/>
</dbReference>
<dbReference type="Gene3D" id="3.60.10.10">
    <property type="entry name" value="Endonuclease/exonuclease/phosphatase"/>
    <property type="match status" value="1"/>
</dbReference>
<dbReference type="PANTHER" id="PTHR33710">
    <property type="entry name" value="BNAC02G09200D PROTEIN"/>
    <property type="match status" value="1"/>
</dbReference>
<evidence type="ECO:0000313" key="1">
    <source>
        <dbReference type="EMBL" id="KAG2592631.1"/>
    </source>
</evidence>
<evidence type="ECO:0008006" key="3">
    <source>
        <dbReference type="Google" id="ProtNLM"/>
    </source>
</evidence>
<evidence type="ECO:0000313" key="2">
    <source>
        <dbReference type="Proteomes" id="UP000823388"/>
    </source>
</evidence>
<keyword evidence="2" id="KW-1185">Reference proteome</keyword>
<comment type="caution">
    <text evidence="1">The sequence shown here is derived from an EMBL/GenBank/DDBJ whole genome shotgun (WGS) entry which is preliminary data.</text>
</comment>
<proteinExistence type="predicted"/>
<protein>
    <recommendedName>
        <fullName evidence="3">Endonuclease/exonuclease/phosphatase family protein</fullName>
    </recommendedName>
</protein>
<dbReference type="PANTHER" id="PTHR33710:SF83">
    <property type="entry name" value="ENDONUCLEASE_EXONUCLEASE_PHOSPHATASE DOMAIN-CONTAINING PROTEIN"/>
    <property type="match status" value="1"/>
</dbReference>
<reference evidence="1" key="1">
    <citation type="submission" date="2020-05" db="EMBL/GenBank/DDBJ databases">
        <title>WGS assembly of Panicum virgatum.</title>
        <authorList>
            <person name="Lovell J.T."/>
            <person name="Jenkins J."/>
            <person name="Shu S."/>
            <person name="Juenger T.E."/>
            <person name="Schmutz J."/>
        </authorList>
    </citation>
    <scope>NUCLEOTIDE SEQUENCE</scope>
    <source>
        <strain evidence="1">AP13</strain>
    </source>
</reference>
<feature type="non-terminal residue" evidence="1">
    <location>
        <position position="1"/>
    </location>
</feature>
<name>A0A8T0S1V6_PANVG</name>